<dbReference type="OrthoDB" id="3700386at2"/>
<dbReference type="Pfam" id="PF18228">
    <property type="entry name" value="CdiI_N"/>
    <property type="match status" value="1"/>
</dbReference>
<dbReference type="Gene3D" id="3.30.2450.20">
    <property type="match status" value="1"/>
</dbReference>
<protein>
    <recommendedName>
        <fullName evidence="1">CdiI C-terminal domain-containing protein</fullName>
    </recommendedName>
</protein>
<dbReference type="CDD" id="cd20699">
    <property type="entry name" value="CdiI_ECL-like"/>
    <property type="match status" value="1"/>
</dbReference>
<keyword evidence="3" id="KW-1185">Reference proteome</keyword>
<reference evidence="2 3" key="1">
    <citation type="submission" date="2017-02" db="EMBL/GenBank/DDBJ databases">
        <title>Draft genome sequence of Haemophilus felis CCUG 31170 type strain.</title>
        <authorList>
            <person name="Engstrom-Jakobsson H."/>
            <person name="Salva-Serra F."/>
            <person name="Thorell K."/>
            <person name="Gonzales-Siles L."/>
            <person name="Karlsson R."/>
            <person name="Boulund F."/>
            <person name="Engstrand L."/>
            <person name="Kristiansson E."/>
            <person name="Moore E."/>
        </authorList>
    </citation>
    <scope>NUCLEOTIDE SEQUENCE [LARGE SCALE GENOMIC DNA]</scope>
    <source>
        <strain evidence="2 3">CCUG 31170</strain>
    </source>
</reference>
<evidence type="ECO:0000259" key="1">
    <source>
        <dbReference type="Pfam" id="PF18228"/>
    </source>
</evidence>
<feature type="domain" description="CdiI C-terminal" evidence="1">
    <location>
        <begin position="36"/>
        <end position="141"/>
    </location>
</feature>
<gene>
    <name evidence="2" type="ORF">B0188_04570</name>
</gene>
<organism evidence="2 3">
    <name type="scientific">[Haemophilus] felis</name>
    <dbReference type="NCBI Taxonomy" id="123822"/>
    <lineage>
        <taxon>Bacteria</taxon>
        <taxon>Pseudomonadati</taxon>
        <taxon>Pseudomonadota</taxon>
        <taxon>Gammaproteobacteria</taxon>
        <taxon>Pasteurellales</taxon>
        <taxon>Pasteurellaceae</taxon>
    </lineage>
</organism>
<dbReference type="InterPro" id="IPR040509">
    <property type="entry name" value="CdiI_C"/>
</dbReference>
<dbReference type="EMBL" id="MUYB01000016">
    <property type="protein sequence ID" value="OOS05086.1"/>
    <property type="molecule type" value="Genomic_DNA"/>
</dbReference>
<dbReference type="STRING" id="123822.B0188_04570"/>
<accession>A0A1T0B4X5</accession>
<dbReference type="AlphaFoldDB" id="A0A1T0B4X5"/>
<dbReference type="Proteomes" id="UP000190023">
    <property type="component" value="Unassembled WGS sequence"/>
</dbReference>
<dbReference type="InterPro" id="IPR053755">
    <property type="entry name" value="CDI_immunity_sf"/>
</dbReference>
<name>A0A1T0B4X5_9PAST</name>
<evidence type="ECO:0000313" key="3">
    <source>
        <dbReference type="Proteomes" id="UP000190023"/>
    </source>
</evidence>
<sequence length="150" mass="18377">MFNIKIEKNEFFNDWGDLIVKSKIIINDFSEYFDLPVSYWKVNDYKRSWVKSISQILNKNKDRAILFTSMYDLEKVNFLHSWIVYKKGNSAFIQNCILFRDDFNEFSLENIFKYIPDREIYSEYGEKISEWTTDFENIIRFYDKLKFELK</sequence>
<comment type="caution">
    <text evidence="2">The sequence shown here is derived from an EMBL/GenBank/DDBJ whole genome shotgun (WGS) entry which is preliminary data.</text>
</comment>
<proteinExistence type="predicted"/>
<evidence type="ECO:0000313" key="2">
    <source>
        <dbReference type="EMBL" id="OOS05086.1"/>
    </source>
</evidence>